<organism evidence="1 2">
    <name type="scientific">Parascaris equorum</name>
    <name type="common">Equine roundworm</name>
    <dbReference type="NCBI Taxonomy" id="6256"/>
    <lineage>
        <taxon>Eukaryota</taxon>
        <taxon>Metazoa</taxon>
        <taxon>Ecdysozoa</taxon>
        <taxon>Nematoda</taxon>
        <taxon>Chromadorea</taxon>
        <taxon>Rhabditida</taxon>
        <taxon>Spirurina</taxon>
        <taxon>Ascaridomorpha</taxon>
        <taxon>Ascaridoidea</taxon>
        <taxon>Ascarididae</taxon>
        <taxon>Parascaris</taxon>
    </lineage>
</organism>
<dbReference type="WBParaSite" id="PEQ_0000110601-mRNA-1">
    <property type="protein sequence ID" value="PEQ_0000110601-mRNA-1"/>
    <property type="gene ID" value="PEQ_0000110601"/>
</dbReference>
<proteinExistence type="predicted"/>
<dbReference type="Proteomes" id="UP000887564">
    <property type="component" value="Unplaced"/>
</dbReference>
<evidence type="ECO:0000313" key="2">
    <source>
        <dbReference type="WBParaSite" id="PEQ_0000110601-mRNA-1"/>
    </source>
</evidence>
<evidence type="ECO:0000313" key="1">
    <source>
        <dbReference type="Proteomes" id="UP000887564"/>
    </source>
</evidence>
<protein>
    <submittedName>
        <fullName evidence="2">Uncharacterized protein</fullName>
    </submittedName>
</protein>
<dbReference type="AlphaFoldDB" id="A0A914R3T4"/>
<sequence length="136" mass="14723">TSPSDALRFLEVDPKSALAEVLACIHVPFCCRLRPFWRHLRITSSTSTSSSSLTSALFTSLNSLTSTASLRFPARPYVGISPKLRQYSIVESMTTPCSCALASSIGSSFIACSANISCTSISNKLFIENRPPRISK</sequence>
<accession>A0A914R3T4</accession>
<reference evidence="2" key="1">
    <citation type="submission" date="2022-11" db="UniProtKB">
        <authorList>
            <consortium name="WormBaseParasite"/>
        </authorList>
    </citation>
    <scope>IDENTIFICATION</scope>
</reference>
<name>A0A914R3T4_PAREQ</name>
<keyword evidence="1" id="KW-1185">Reference proteome</keyword>